<evidence type="ECO:0000259" key="1">
    <source>
        <dbReference type="Pfam" id="PF01498"/>
    </source>
</evidence>
<protein>
    <recommendedName>
        <fullName evidence="5">Transposase</fullName>
    </recommendedName>
</protein>
<evidence type="ECO:0000313" key="4">
    <source>
        <dbReference type="Proteomes" id="UP001235939"/>
    </source>
</evidence>
<name>A0ABY6L7N1_9ARAC</name>
<feature type="domain" description="Tc1-like transposase DDE" evidence="2">
    <location>
        <begin position="429"/>
        <end position="537"/>
    </location>
</feature>
<keyword evidence="4" id="KW-1185">Reference proteome</keyword>
<dbReference type="PANTHER" id="PTHR46060:SF1">
    <property type="entry name" value="MARINER MOS1 TRANSPOSASE-LIKE PROTEIN"/>
    <property type="match status" value="1"/>
</dbReference>
<dbReference type="Pfam" id="PF13358">
    <property type="entry name" value="DDE_3"/>
    <property type="match status" value="1"/>
</dbReference>
<organism evidence="3 4">
    <name type="scientific">Cordylochernes scorpioides</name>
    <dbReference type="NCBI Taxonomy" id="51811"/>
    <lineage>
        <taxon>Eukaryota</taxon>
        <taxon>Metazoa</taxon>
        <taxon>Ecdysozoa</taxon>
        <taxon>Arthropoda</taxon>
        <taxon>Chelicerata</taxon>
        <taxon>Arachnida</taxon>
        <taxon>Pseudoscorpiones</taxon>
        <taxon>Cheliferoidea</taxon>
        <taxon>Chernetidae</taxon>
        <taxon>Cordylochernes</taxon>
    </lineage>
</organism>
<feature type="domain" description="Transposase Tc1-like" evidence="1">
    <location>
        <begin position="350"/>
        <end position="395"/>
    </location>
</feature>
<dbReference type="PANTHER" id="PTHR46060">
    <property type="entry name" value="MARINER MOS1 TRANSPOSASE-LIKE PROTEIN"/>
    <property type="match status" value="1"/>
</dbReference>
<dbReference type="Proteomes" id="UP001235939">
    <property type="component" value="Chromosome 14"/>
</dbReference>
<gene>
    <name evidence="3" type="ORF">LAZ67_14002262</name>
</gene>
<dbReference type="InterPro" id="IPR002492">
    <property type="entry name" value="Transposase_Tc1-like"/>
</dbReference>
<dbReference type="InterPro" id="IPR038717">
    <property type="entry name" value="Tc1-like_DDE_dom"/>
</dbReference>
<accession>A0ABY6L7N1</accession>
<evidence type="ECO:0000259" key="2">
    <source>
        <dbReference type="Pfam" id="PF13358"/>
    </source>
</evidence>
<dbReference type="Pfam" id="PF01498">
    <property type="entry name" value="HTH_Tnp_Tc3_2"/>
    <property type="match status" value="1"/>
</dbReference>
<dbReference type="Gene3D" id="3.30.420.10">
    <property type="entry name" value="Ribonuclease H-like superfamily/Ribonuclease H"/>
    <property type="match status" value="2"/>
</dbReference>
<dbReference type="InterPro" id="IPR052709">
    <property type="entry name" value="Transposase-MT_Hybrid"/>
</dbReference>
<reference evidence="3 4" key="1">
    <citation type="submission" date="2022-01" db="EMBL/GenBank/DDBJ databases">
        <title>A chromosomal length assembly of Cordylochernes scorpioides.</title>
        <authorList>
            <person name="Zeh D."/>
            <person name="Zeh J."/>
        </authorList>
    </citation>
    <scope>NUCLEOTIDE SEQUENCE [LARGE SCALE GENOMIC DNA]</scope>
    <source>
        <strain evidence="3">IN4F17</strain>
        <tissue evidence="3">Whole Body</tissue>
    </source>
</reference>
<proteinExistence type="predicted"/>
<evidence type="ECO:0008006" key="5">
    <source>
        <dbReference type="Google" id="ProtNLM"/>
    </source>
</evidence>
<evidence type="ECO:0000313" key="3">
    <source>
        <dbReference type="EMBL" id="UYV76869.1"/>
    </source>
</evidence>
<dbReference type="InterPro" id="IPR036397">
    <property type="entry name" value="RNaseH_sf"/>
</dbReference>
<sequence>MTVRRIEEILGIPKTTVDRIMREHLGLRKLSARWVPKLLTPDQRLYGEIYLLTILRYLKPIQRNLLIDLLPWMRLGPITLHQSPSNNPCIGDTPVPLPPRKPRQFHQQGRKIVYHQDNAPSHRSLQAMAAIYDSGFELLPHAPNSPDLAPSDFHLFPDLKNSLSGIHFRPDEEVIDALTSFFESLETSFFLEGIKAFEHRWKKCIDLEGDYGRQTEVHREDLEAMCCDLHFQRLAPGFHRRVKAKTSIQDDDVPIDNMTTKPLFTPQEKGRKDTRDKVPRLQWNPWHNHVRSILVTTIIASCSHTTSIEEIVQVSGIRYLSMALILDTSVRLEFLTASNTGIHVIYIQCVTGTQVSKMIINRRLRELNLRVRRPLRCLSLTPVHRQVRLQWCRERSTWNCADFLLCPDDRRKRVCRRPEQRVDPGLTVEHHTGPQQGVMVWGAISFDSRTPLVVIPGTLTAQRYLDDILRPVLLPFLSHHPGLTFQQDNARPHTARVTMDCLQSCRTLPWPARSPDLSPIEHIWDVMGRRLQPSRNVDYLARQLETIWQEIPQHTIRNLYQSMTRRVAACIQASGDPTTY</sequence>
<dbReference type="EMBL" id="CP092876">
    <property type="protein sequence ID" value="UYV76869.1"/>
    <property type="molecule type" value="Genomic_DNA"/>
</dbReference>